<evidence type="ECO:0000256" key="1">
    <source>
        <dbReference type="SAM" id="Phobius"/>
    </source>
</evidence>
<dbReference type="EMBL" id="CP093326">
    <property type="protein sequence ID" value="UNK47091.1"/>
    <property type="molecule type" value="Genomic_DNA"/>
</dbReference>
<organism evidence="2 3">
    <name type="scientific">Arthrobacter sulfonylureivorans</name>
    <dbReference type="NCBI Taxonomy" id="2486855"/>
    <lineage>
        <taxon>Bacteria</taxon>
        <taxon>Bacillati</taxon>
        <taxon>Actinomycetota</taxon>
        <taxon>Actinomycetes</taxon>
        <taxon>Micrococcales</taxon>
        <taxon>Micrococcaceae</taxon>
        <taxon>Arthrobacter</taxon>
    </lineage>
</organism>
<evidence type="ECO:0000313" key="3">
    <source>
        <dbReference type="Proteomes" id="UP000829069"/>
    </source>
</evidence>
<dbReference type="RefSeq" id="WP_241914922.1">
    <property type="nucleotide sequence ID" value="NZ_CP093326.1"/>
</dbReference>
<name>A0ABY3WAQ1_9MICC</name>
<keyword evidence="1" id="KW-0472">Membrane</keyword>
<dbReference type="Proteomes" id="UP000829069">
    <property type="component" value="Chromosome"/>
</dbReference>
<accession>A0ABY3WAQ1</accession>
<feature type="transmembrane region" description="Helical" evidence="1">
    <location>
        <begin position="210"/>
        <end position="227"/>
    </location>
</feature>
<reference evidence="2 3" key="1">
    <citation type="submission" date="2022-03" db="EMBL/GenBank/DDBJ databases">
        <title>Isotopic signatures of nitrous oxide derived from detoxification processes.</title>
        <authorList>
            <person name="Behrendt U."/>
            <person name="Buchen C."/>
            <person name="Well R."/>
            <person name="Ulrich A."/>
            <person name="Rohe L."/>
            <person name="Kolb S."/>
            <person name="Schloter M."/>
            <person name="Horn M.A."/>
            <person name="Augustin J."/>
        </authorList>
    </citation>
    <scope>NUCLEOTIDE SEQUENCE [LARGE SCALE GENOMIC DNA]</scope>
    <source>
        <strain evidence="2 3">S4-C24</strain>
    </source>
</reference>
<proteinExistence type="predicted"/>
<protein>
    <submittedName>
        <fullName evidence="2">Uncharacterized protein</fullName>
    </submittedName>
</protein>
<feature type="transmembrane region" description="Helical" evidence="1">
    <location>
        <begin position="239"/>
        <end position="257"/>
    </location>
</feature>
<sequence length="339" mass="37299">MNESMQRMDFEEGIKSLTGAYKEATDVLIMQDPLANQRVDELLRIWWDVLSEDFQFADLFVTTVLSDEQSVSDHRTAVDQLAQAIREFNSANIDVWSGVLLGTLQAYLKKVRKRAVERAAKVMGSESQANTNYAQAQLEWRTVNLLLQRMEGLELAHRLRVATRLAEEAVRDAQKAADDARNAAGFSAGSKLTAQFDDLALKEGAAAKKYRFWTVVTVIAAVVSSYFLGPGENAQTGHAVFRIALLAGMLGLATYLGRQAAHHRTLSAWAGTIKVQLLTFDGYLAPVNDESLRDQMRVAFAARVFGSSPENKDEPSPTLSSPVSELVAQFARGGQGTKL</sequence>
<evidence type="ECO:0000313" key="2">
    <source>
        <dbReference type="EMBL" id="UNK47091.1"/>
    </source>
</evidence>
<keyword evidence="3" id="KW-1185">Reference proteome</keyword>
<keyword evidence="1" id="KW-0812">Transmembrane</keyword>
<gene>
    <name evidence="2" type="ORF">MNQ99_07040</name>
</gene>
<keyword evidence="1" id="KW-1133">Transmembrane helix</keyword>